<dbReference type="SUPFAM" id="SSF52540">
    <property type="entry name" value="P-loop containing nucleoside triphosphate hydrolases"/>
    <property type="match status" value="2"/>
</dbReference>
<dbReference type="InterPro" id="IPR017871">
    <property type="entry name" value="ABC_transporter-like_CS"/>
</dbReference>
<dbReference type="CDD" id="cd03215">
    <property type="entry name" value="ABC_Carb_Monos_II"/>
    <property type="match status" value="1"/>
</dbReference>
<evidence type="ECO:0000259" key="5">
    <source>
        <dbReference type="PROSITE" id="PS50893"/>
    </source>
</evidence>
<dbReference type="InterPro" id="IPR003593">
    <property type="entry name" value="AAA+_ATPase"/>
</dbReference>
<dbReference type="PANTHER" id="PTHR43790:SF9">
    <property type="entry name" value="GALACTOFURANOSE TRANSPORTER ATP-BINDING PROTEIN YTFR"/>
    <property type="match status" value="1"/>
</dbReference>
<dbReference type="PROSITE" id="PS50893">
    <property type="entry name" value="ABC_TRANSPORTER_2"/>
    <property type="match status" value="2"/>
</dbReference>
<evidence type="ECO:0000256" key="2">
    <source>
        <dbReference type="ARBA" id="ARBA00022737"/>
    </source>
</evidence>
<dbReference type="RefSeq" id="WP_379564317.1">
    <property type="nucleotide sequence ID" value="NZ_JBHSQK010000007.1"/>
</dbReference>
<evidence type="ECO:0000256" key="4">
    <source>
        <dbReference type="ARBA" id="ARBA00022840"/>
    </source>
</evidence>
<dbReference type="Gene3D" id="3.40.50.300">
    <property type="entry name" value="P-loop containing nucleotide triphosphate hydrolases"/>
    <property type="match status" value="2"/>
</dbReference>
<organism evidence="6 7">
    <name type="scientific">Pseudonocardia lutea</name>
    <dbReference type="NCBI Taxonomy" id="2172015"/>
    <lineage>
        <taxon>Bacteria</taxon>
        <taxon>Bacillati</taxon>
        <taxon>Actinomycetota</taxon>
        <taxon>Actinomycetes</taxon>
        <taxon>Pseudonocardiales</taxon>
        <taxon>Pseudonocardiaceae</taxon>
        <taxon>Pseudonocardia</taxon>
    </lineage>
</organism>
<dbReference type="EMBL" id="JBHSQK010000007">
    <property type="protein sequence ID" value="MFC5947450.1"/>
    <property type="molecule type" value="Genomic_DNA"/>
</dbReference>
<evidence type="ECO:0000256" key="1">
    <source>
        <dbReference type="ARBA" id="ARBA00022448"/>
    </source>
</evidence>
<reference evidence="7" key="1">
    <citation type="journal article" date="2019" name="Int. J. Syst. Evol. Microbiol.">
        <title>The Global Catalogue of Microorganisms (GCM) 10K type strain sequencing project: providing services to taxonomists for standard genome sequencing and annotation.</title>
        <authorList>
            <consortium name="The Broad Institute Genomics Platform"/>
            <consortium name="The Broad Institute Genome Sequencing Center for Infectious Disease"/>
            <person name="Wu L."/>
            <person name="Ma J."/>
        </authorList>
    </citation>
    <scope>NUCLEOTIDE SEQUENCE [LARGE SCALE GENOMIC DNA]</scope>
    <source>
        <strain evidence="7">CGMCC 4.7397</strain>
    </source>
</reference>
<feature type="domain" description="ABC transporter" evidence="5">
    <location>
        <begin position="1"/>
        <end position="231"/>
    </location>
</feature>
<keyword evidence="7" id="KW-1185">Reference proteome</keyword>
<accession>A0ABW1I2K5</accession>
<dbReference type="SMART" id="SM00382">
    <property type="entry name" value="AAA"/>
    <property type="match status" value="2"/>
</dbReference>
<dbReference type="Proteomes" id="UP001596119">
    <property type="component" value="Unassembled WGS sequence"/>
</dbReference>
<proteinExistence type="predicted"/>
<keyword evidence="3" id="KW-0547">Nucleotide-binding</keyword>
<evidence type="ECO:0000256" key="3">
    <source>
        <dbReference type="ARBA" id="ARBA00022741"/>
    </source>
</evidence>
<evidence type="ECO:0000313" key="6">
    <source>
        <dbReference type="EMBL" id="MFC5947450.1"/>
    </source>
</evidence>
<dbReference type="InterPro" id="IPR050107">
    <property type="entry name" value="ABC_carbohydrate_import_ATPase"/>
</dbReference>
<dbReference type="InterPro" id="IPR027417">
    <property type="entry name" value="P-loop_NTPase"/>
</dbReference>
<keyword evidence="2" id="KW-0677">Repeat</keyword>
<comment type="caution">
    <text evidence="6">The sequence shown here is derived from an EMBL/GenBank/DDBJ whole genome shotgun (WGS) entry which is preliminary data.</text>
</comment>
<dbReference type="Pfam" id="PF00005">
    <property type="entry name" value="ABC_tran"/>
    <property type="match status" value="2"/>
</dbReference>
<dbReference type="PANTHER" id="PTHR43790">
    <property type="entry name" value="CARBOHYDRATE TRANSPORT ATP-BINDING PROTEIN MG119-RELATED"/>
    <property type="match status" value="1"/>
</dbReference>
<evidence type="ECO:0000313" key="7">
    <source>
        <dbReference type="Proteomes" id="UP001596119"/>
    </source>
</evidence>
<dbReference type="PROSITE" id="PS00211">
    <property type="entry name" value="ABC_TRANSPORTER_1"/>
    <property type="match status" value="1"/>
</dbReference>
<gene>
    <name evidence="6" type="ORF">ACFQH9_04070</name>
</gene>
<dbReference type="CDD" id="cd03216">
    <property type="entry name" value="ABC_Carb_Monos_I"/>
    <property type="match status" value="1"/>
</dbReference>
<feature type="domain" description="ABC transporter" evidence="5">
    <location>
        <begin position="242"/>
        <end position="486"/>
    </location>
</feature>
<name>A0ABW1I2K5_9PSEU</name>
<protein>
    <submittedName>
        <fullName evidence="6">Sugar ABC transporter ATP-binding protein</fullName>
    </submittedName>
</protein>
<keyword evidence="1" id="KW-0813">Transport</keyword>
<dbReference type="GO" id="GO:0005524">
    <property type="term" value="F:ATP binding"/>
    <property type="evidence" value="ECO:0007669"/>
    <property type="project" value="UniProtKB-KW"/>
</dbReference>
<dbReference type="InterPro" id="IPR003439">
    <property type="entry name" value="ABC_transporter-like_ATP-bd"/>
</dbReference>
<sequence>MSKSYGAVRALDSVDFELRRGEVMALLGENGAGKSTLVKLLSGLIQPDSGTIEIAGKEVVLGSPLQSQRHGVAVVQQEYSSVPTMTVAENLLLGDRTAGWWWSRARLDRGTGDVLDRVGLGHVSPRTRVEDLSVAESQLLELARMLRRDAQILILDEPTAALSDHEIERVLAVLRDLANEGRSIIYVTHRLDEVFRLADRVTVFKNGRSLPARDAASLDEHAVVTMMLGREMSTMFPERPELDGAPVRVEATELVAPGLHEPVSVSVRRGEILGVTGQLGSGANALVRALAGVTPAVGGRVAVDGAAVDLRSRRRGIAAGIAYCSDDRKRDGMFQGVSVLRNLSAPWLGRSSRLGVLRPRHERSTGREISGAFAFDASRLSANVETLSGGNQQKVVLGRWVGTDPVLLLVEEPTRGVDVGARAEIYAKLRDLASTGTSIIVASSDSTEILGLCDTIGAFYRGRLTSVRPHTEWDEPQLMAATMHSEATS</sequence>
<keyword evidence="4 6" id="KW-0067">ATP-binding</keyword>